<evidence type="ECO:0000313" key="1">
    <source>
        <dbReference type="EMBL" id="EUA73290.1"/>
    </source>
</evidence>
<dbReference type="GO" id="GO:0016491">
    <property type="term" value="F:oxidoreductase activity"/>
    <property type="evidence" value="ECO:0007669"/>
    <property type="project" value="InterPro"/>
</dbReference>
<protein>
    <recommendedName>
        <fullName evidence="2">Nitroreductase family protein</fullName>
    </recommendedName>
</protein>
<dbReference type="AlphaFoldDB" id="X8E0G8"/>
<dbReference type="InterPro" id="IPR000415">
    <property type="entry name" value="Nitroreductase-like"/>
</dbReference>
<name>X8E0G8_MYCXE</name>
<dbReference type="SUPFAM" id="SSF55469">
    <property type="entry name" value="FMN-dependent nitroreductase-like"/>
    <property type="match status" value="1"/>
</dbReference>
<proteinExistence type="predicted"/>
<dbReference type="PATRIC" id="fig|1299334.3.peg.960"/>
<dbReference type="EMBL" id="JAOB01000011">
    <property type="protein sequence ID" value="EUA73290.1"/>
    <property type="molecule type" value="Genomic_DNA"/>
</dbReference>
<gene>
    <name evidence="1" type="ORF">I553_9446</name>
</gene>
<organism evidence="1">
    <name type="scientific">Mycobacterium xenopi 4042</name>
    <dbReference type="NCBI Taxonomy" id="1299334"/>
    <lineage>
        <taxon>Bacteria</taxon>
        <taxon>Bacillati</taxon>
        <taxon>Actinomycetota</taxon>
        <taxon>Actinomycetes</taxon>
        <taxon>Mycobacteriales</taxon>
        <taxon>Mycobacteriaceae</taxon>
        <taxon>Mycobacterium</taxon>
    </lineage>
</organism>
<reference evidence="1" key="1">
    <citation type="submission" date="2014-01" db="EMBL/GenBank/DDBJ databases">
        <authorList>
            <person name="Brown-Elliot B."/>
            <person name="Wallace R."/>
            <person name="Lenaerts A."/>
            <person name="Ordway D."/>
            <person name="DeGroote M.A."/>
            <person name="Parker T."/>
            <person name="Sizemore C."/>
            <person name="Tallon L.J."/>
            <person name="Sadzewicz L.K."/>
            <person name="Sengamalay N."/>
            <person name="Fraser C.M."/>
            <person name="Hine E."/>
            <person name="Shefchek K.A."/>
            <person name="Das S.P."/>
            <person name="Tettelin H."/>
        </authorList>
    </citation>
    <scope>NUCLEOTIDE SEQUENCE [LARGE SCALE GENOMIC DNA]</scope>
    <source>
        <strain evidence="1">4042</strain>
    </source>
</reference>
<evidence type="ECO:0008006" key="2">
    <source>
        <dbReference type="Google" id="ProtNLM"/>
    </source>
</evidence>
<accession>X8E0G8</accession>
<sequence>MCLACRAPSLHNTQPWQWVLDGGQLQLFVDTHRVLAYDRSRRQALISCGAALDHFRVAMAAAGCGLMSTGSRTPTTRTTWRRFTSARWTM</sequence>
<comment type="caution">
    <text evidence="1">The sequence shown here is derived from an EMBL/GenBank/DDBJ whole genome shotgun (WGS) entry which is preliminary data.</text>
</comment>